<evidence type="ECO:0000256" key="3">
    <source>
        <dbReference type="ARBA" id="ARBA00004286"/>
    </source>
</evidence>
<dbReference type="InterPro" id="IPR027417">
    <property type="entry name" value="P-loop_NTPase"/>
</dbReference>
<dbReference type="GeneID" id="43601444"/>
<feature type="coiled-coil region" evidence="15">
    <location>
        <begin position="392"/>
        <end position="441"/>
    </location>
</feature>
<dbReference type="RefSeq" id="XP_031866649.1">
    <property type="nucleotide sequence ID" value="XM_032017218.1"/>
</dbReference>
<feature type="coiled-coil region" evidence="15">
    <location>
        <begin position="706"/>
        <end position="815"/>
    </location>
</feature>
<feature type="compositionally biased region" description="Basic and acidic residues" evidence="16">
    <location>
        <begin position="336"/>
        <end position="352"/>
    </location>
</feature>
<dbReference type="Gene3D" id="1.10.287.1490">
    <property type="match status" value="1"/>
</dbReference>
<comment type="caution">
    <text evidence="18">The sequence shown here is derived from an EMBL/GenBank/DDBJ whole genome shotgun (WGS) entry which is preliminary data.</text>
</comment>
<evidence type="ECO:0000256" key="2">
    <source>
        <dbReference type="ARBA" id="ARBA00004123"/>
    </source>
</evidence>
<keyword evidence="13" id="KW-0539">Nucleus</keyword>
<dbReference type="Pfam" id="PF13476">
    <property type="entry name" value="AAA_23"/>
    <property type="match status" value="1"/>
</dbReference>
<dbReference type="InterPro" id="IPR004584">
    <property type="entry name" value="Rad50_eukaryotes"/>
</dbReference>
<comment type="similarity">
    <text evidence="4">Belongs to the SMC family. RAD50 subfamily.</text>
</comment>
<keyword evidence="19" id="KW-1185">Reference proteome</keyword>
<keyword evidence="8" id="KW-0227">DNA damage</keyword>
<dbReference type="GO" id="GO:0003691">
    <property type="term" value="F:double-stranded telomeric DNA binding"/>
    <property type="evidence" value="ECO:0007669"/>
    <property type="project" value="TreeGrafter"/>
</dbReference>
<dbReference type="GO" id="GO:0046872">
    <property type="term" value="F:metal ion binding"/>
    <property type="evidence" value="ECO:0007669"/>
    <property type="project" value="UniProtKB-KW"/>
</dbReference>
<evidence type="ECO:0000256" key="6">
    <source>
        <dbReference type="ARBA" id="ARBA00022454"/>
    </source>
</evidence>
<dbReference type="GO" id="GO:0006302">
    <property type="term" value="P:double-strand break repair"/>
    <property type="evidence" value="ECO:0007669"/>
    <property type="project" value="InterPro"/>
</dbReference>
<dbReference type="GO" id="GO:0070192">
    <property type="term" value="P:chromosome organization involved in meiotic cell cycle"/>
    <property type="evidence" value="ECO:0007669"/>
    <property type="project" value="TreeGrafter"/>
</dbReference>
<protein>
    <recommendedName>
        <fullName evidence="5">DNA repair protein RAD50</fullName>
    </recommendedName>
</protein>
<dbReference type="FunFam" id="3.40.50.300:FF:000947">
    <property type="entry name" value="DNA repair protein RAD50"/>
    <property type="match status" value="1"/>
</dbReference>
<evidence type="ECO:0000256" key="9">
    <source>
        <dbReference type="ARBA" id="ARBA00022801"/>
    </source>
</evidence>
<feature type="coiled-coil region" evidence="15">
    <location>
        <begin position="1024"/>
        <end position="1070"/>
    </location>
</feature>
<proteinExistence type="inferred from homology"/>
<gene>
    <name evidence="18" type="ORF">BP5553_08595</name>
</gene>
<evidence type="ECO:0000256" key="5">
    <source>
        <dbReference type="ARBA" id="ARBA00017893"/>
    </source>
</evidence>
<dbReference type="Pfam" id="PF13558">
    <property type="entry name" value="SbcC_Walker_B"/>
    <property type="match status" value="1"/>
</dbReference>
<dbReference type="PANTHER" id="PTHR18867:SF12">
    <property type="entry name" value="DNA REPAIR PROTEIN RAD50"/>
    <property type="match status" value="1"/>
</dbReference>
<dbReference type="GO" id="GO:0030870">
    <property type="term" value="C:Mre11 complex"/>
    <property type="evidence" value="ECO:0007669"/>
    <property type="project" value="InterPro"/>
</dbReference>
<keyword evidence="6" id="KW-0158">Chromosome</keyword>
<dbReference type="STRING" id="2656787.A0A370TEN8"/>
<name>A0A370TEN8_9HELO</name>
<evidence type="ECO:0000313" key="19">
    <source>
        <dbReference type="Proteomes" id="UP000254866"/>
    </source>
</evidence>
<keyword evidence="12" id="KW-0234">DNA repair</keyword>
<evidence type="ECO:0000256" key="4">
    <source>
        <dbReference type="ARBA" id="ARBA00009439"/>
    </source>
</evidence>
<dbReference type="GO" id="GO:0000722">
    <property type="term" value="P:telomere maintenance via recombination"/>
    <property type="evidence" value="ECO:0007669"/>
    <property type="project" value="TreeGrafter"/>
</dbReference>
<evidence type="ECO:0000256" key="10">
    <source>
        <dbReference type="ARBA" id="ARBA00022833"/>
    </source>
</evidence>
<dbReference type="EMBL" id="NPIC01000009">
    <property type="protein sequence ID" value="RDL33156.1"/>
    <property type="molecule type" value="Genomic_DNA"/>
</dbReference>
<evidence type="ECO:0000256" key="15">
    <source>
        <dbReference type="SAM" id="Coils"/>
    </source>
</evidence>
<evidence type="ECO:0000256" key="7">
    <source>
        <dbReference type="ARBA" id="ARBA00022723"/>
    </source>
</evidence>
<dbReference type="OrthoDB" id="18797at2759"/>
<feature type="domain" description="Rad50/SbcC-type AAA" evidence="17">
    <location>
        <begin position="38"/>
        <end position="219"/>
    </location>
</feature>
<evidence type="ECO:0000313" key="18">
    <source>
        <dbReference type="EMBL" id="RDL33156.1"/>
    </source>
</evidence>
<dbReference type="Gene3D" id="3.40.50.300">
    <property type="entry name" value="P-loop containing nucleotide triphosphate hydrolases"/>
    <property type="match status" value="2"/>
</dbReference>
<evidence type="ECO:0000256" key="14">
    <source>
        <dbReference type="ARBA" id="ARBA00049360"/>
    </source>
</evidence>
<dbReference type="SUPFAM" id="SSF52540">
    <property type="entry name" value="P-loop containing nucleoside triphosphate hydrolases"/>
    <property type="match status" value="1"/>
</dbReference>
<feature type="coiled-coil region" evidence="15">
    <location>
        <begin position="973"/>
        <end position="1000"/>
    </location>
</feature>
<accession>A0A370TEN8</accession>
<dbReference type="GO" id="GO:0000794">
    <property type="term" value="C:condensed nuclear chromosome"/>
    <property type="evidence" value="ECO:0007669"/>
    <property type="project" value="TreeGrafter"/>
</dbReference>
<reference evidence="18 19" key="1">
    <citation type="journal article" date="2018" name="IMA Fungus">
        <title>IMA Genome-F 9: Draft genome sequence of Annulohypoxylon stygium, Aspergillus mulundensis, Berkeleyomyces basicola (syn. Thielaviopsis basicola), Ceratocystis smalleyi, two Cercospora beticola strains, Coleophoma cylindrospora, Fusarium fracticaudum, Phialophora cf. hyalina, and Morchella septimelata.</title>
        <authorList>
            <person name="Wingfield B.D."/>
            <person name="Bills G.F."/>
            <person name="Dong Y."/>
            <person name="Huang W."/>
            <person name="Nel W.J."/>
            <person name="Swalarsk-Parry B.S."/>
            <person name="Vaghefi N."/>
            <person name="Wilken P.M."/>
            <person name="An Z."/>
            <person name="de Beer Z.W."/>
            <person name="De Vos L."/>
            <person name="Chen L."/>
            <person name="Duong T.A."/>
            <person name="Gao Y."/>
            <person name="Hammerbacher A."/>
            <person name="Kikkert J.R."/>
            <person name="Li Y."/>
            <person name="Li H."/>
            <person name="Li K."/>
            <person name="Li Q."/>
            <person name="Liu X."/>
            <person name="Ma X."/>
            <person name="Naidoo K."/>
            <person name="Pethybridge S.J."/>
            <person name="Sun J."/>
            <person name="Steenkamp E.T."/>
            <person name="van der Nest M.A."/>
            <person name="van Wyk S."/>
            <person name="Wingfield M.J."/>
            <person name="Xiong C."/>
            <person name="Yue Q."/>
            <person name="Zhang X."/>
        </authorList>
    </citation>
    <scope>NUCLEOTIDE SEQUENCE [LARGE SCALE GENOMIC DNA]</scope>
    <source>
        <strain evidence="18 19">BP 5553</strain>
    </source>
</reference>
<evidence type="ECO:0000256" key="11">
    <source>
        <dbReference type="ARBA" id="ARBA00023054"/>
    </source>
</evidence>
<dbReference type="GO" id="GO:0007004">
    <property type="term" value="P:telomere maintenance via telomerase"/>
    <property type="evidence" value="ECO:0007669"/>
    <property type="project" value="TreeGrafter"/>
</dbReference>
<dbReference type="GO" id="GO:0043047">
    <property type="term" value="F:single-stranded telomeric DNA binding"/>
    <property type="evidence" value="ECO:0007669"/>
    <property type="project" value="TreeGrafter"/>
</dbReference>
<organism evidence="18 19">
    <name type="scientific">Venustampulla echinocandica</name>
    <dbReference type="NCBI Taxonomy" id="2656787"/>
    <lineage>
        <taxon>Eukaryota</taxon>
        <taxon>Fungi</taxon>
        <taxon>Dikarya</taxon>
        <taxon>Ascomycota</taxon>
        <taxon>Pezizomycotina</taxon>
        <taxon>Leotiomycetes</taxon>
        <taxon>Helotiales</taxon>
        <taxon>Pleuroascaceae</taxon>
        <taxon>Venustampulla</taxon>
    </lineage>
</organism>
<dbReference type="Proteomes" id="UP000254866">
    <property type="component" value="Unassembled WGS sequence"/>
</dbReference>
<comment type="subcellular location">
    <subcellularLocation>
        <location evidence="3">Chromosome</location>
    </subcellularLocation>
    <subcellularLocation>
        <location evidence="2">Nucleus</location>
    </subcellularLocation>
</comment>
<dbReference type="NCBIfam" id="TIGR00606">
    <property type="entry name" value="rad50"/>
    <property type="match status" value="1"/>
</dbReference>
<evidence type="ECO:0000259" key="17">
    <source>
        <dbReference type="Pfam" id="PF13476"/>
    </source>
</evidence>
<dbReference type="InterPro" id="IPR038729">
    <property type="entry name" value="Rad50/SbcC_AAA"/>
</dbReference>
<evidence type="ECO:0000256" key="13">
    <source>
        <dbReference type="ARBA" id="ARBA00023242"/>
    </source>
</evidence>
<sequence>MGRRVSPNGRVNLTSTRALFTQKAYITISNREAKDHRTIIECLKYATTGQLPPNSKGGAFVHEPKLVGEKEVMAQVKLQFKDHRGSKLVVTRSLQLTVKKTTRTMKSLDASLLMIKDGERTSLSTRMAEMDGIIPKYLGVSAAILESVIFCHQDESLWPMSEPSVLKKKFDEIFEAMKYTKAIDNLKALRKDHMDKLKSLKHQETTAKDNKDKADRVERKCKALAAETDLVRDKVNALDKDIEVAMTVKQDRHMRAAQAFTVVEELKQKSLQAEYLRENVNELKSHLNELQESDEWLESTLAQYDERMAQYKEEEENLRVQYNVLKEGTKTSTRQMSERQAERGQLQAEKESYERQVQSRVQLVKEAARHHSMRGYDGDLDDSQIREFVGRIEKLARDKDRELERIRKTMDDELQQAQAVITDLERQRTALTQEKINARQTIAGNDKKSNAKQNDMSLITVDEGAIAALEISLKGARERLERLTSEYEAADWDNLLKTERNQLRQLQDESARLRSELIQSNKLVQGQAQLELVKKEAKDRQARLDTLKATYQEQLASIVGPDWRVESLEREFQDALNQRTRAVEDAKKQQDGMAKDLSGVEFQLKSCRGEIKKKKNDMQRCMSAVLASITTADGDPLSSIDDYPNELQAIEKERNQARKDLDGMVYYTDYYKTCLETVNQRNSCRLCQRKFADGREQSAALERINKLLAKQAKDQLEEELRVYDEDYRKADACRSQYETYKTLSSELPTIENNLEKLESEKASLVANLERQDTLVSNAEAKTREVTNLSKTVTTITQYNSEISKYENDIARLSSQQKLSGSLLSTDELDQQSTACEEQIRTANNKINKLIADKEQARSTINSLEREEADFSQKLNSAQYKLEKKQALSSAIEELRENTVQLRDAIQRADDELESLAPRISKARAQREDIQKRGRVNEKEVQAEKDNVAKTVHKFKVVEESISKYEEEDGAGKLAACHRAISNLEQEQKRIETEISHVTKSANEMKARADDSESTRKSIVENMRYRKNLRDLKDIQDEIAELNSRNVTEDYEQLEYEATDAERNYQNLVADRGPMVGEIKSKDQELAGLLQEWEAEYKDAGPQYREAHVKVEITTAAVDDLAKYGHALDAAIMKYHSLKMEEINQIAGELWQRTYQGTDVDRIMIRSENENEKAKRNYNYRVVMVKEDTEMDMRGRCSAGQKVLASIIIRLALAECFGINCGVIALDEPTTNLDRDNIKALADSLHSIIKARRHQSNFQLIIITHDEDFLREMNCSDFCETYWKVSRDDKQKSSIERQSLSNLM</sequence>
<keyword evidence="9" id="KW-0378">Hydrolase</keyword>
<feature type="coiled-coil region" evidence="15">
    <location>
        <begin position="839"/>
        <end position="911"/>
    </location>
</feature>
<dbReference type="GO" id="GO:0051880">
    <property type="term" value="F:G-quadruplex DNA binding"/>
    <property type="evidence" value="ECO:0007669"/>
    <property type="project" value="TreeGrafter"/>
</dbReference>
<keyword evidence="7" id="KW-0479">Metal-binding</keyword>
<keyword evidence="11 15" id="KW-0175">Coiled coil</keyword>
<dbReference type="GO" id="GO:0016887">
    <property type="term" value="F:ATP hydrolysis activity"/>
    <property type="evidence" value="ECO:0007669"/>
    <property type="project" value="InterPro"/>
</dbReference>
<evidence type="ECO:0000256" key="1">
    <source>
        <dbReference type="ARBA" id="ARBA00001947"/>
    </source>
</evidence>
<dbReference type="FunFam" id="3.40.50.300:FF:001195">
    <property type="entry name" value="DNA repair protein rad50"/>
    <property type="match status" value="1"/>
</dbReference>
<evidence type="ECO:0000256" key="16">
    <source>
        <dbReference type="SAM" id="MobiDB-lite"/>
    </source>
</evidence>
<feature type="coiled-coil region" evidence="15">
    <location>
        <begin position="183"/>
        <end position="227"/>
    </location>
</feature>
<keyword evidence="10" id="KW-0862">Zinc</keyword>
<dbReference type="PANTHER" id="PTHR18867">
    <property type="entry name" value="RAD50"/>
    <property type="match status" value="1"/>
</dbReference>
<comment type="cofactor">
    <cofactor evidence="1">
        <name>Zn(2+)</name>
        <dbReference type="ChEBI" id="CHEBI:29105"/>
    </cofactor>
</comment>
<feature type="region of interest" description="Disordered" evidence="16">
    <location>
        <begin position="329"/>
        <end position="352"/>
    </location>
</feature>
<feature type="coiled-coil region" evidence="15">
    <location>
        <begin position="466"/>
        <end position="585"/>
    </location>
</feature>
<evidence type="ECO:0000256" key="8">
    <source>
        <dbReference type="ARBA" id="ARBA00022763"/>
    </source>
</evidence>
<comment type="catalytic activity">
    <reaction evidence="14">
        <text>ATP + H2O = ADP + phosphate + H(+)</text>
        <dbReference type="Rhea" id="RHEA:13065"/>
        <dbReference type="ChEBI" id="CHEBI:15377"/>
        <dbReference type="ChEBI" id="CHEBI:15378"/>
        <dbReference type="ChEBI" id="CHEBI:30616"/>
        <dbReference type="ChEBI" id="CHEBI:43474"/>
        <dbReference type="ChEBI" id="CHEBI:456216"/>
    </reaction>
</comment>
<evidence type="ECO:0000256" key="12">
    <source>
        <dbReference type="ARBA" id="ARBA00023204"/>
    </source>
</evidence>